<comment type="caution">
    <text evidence="1">The sequence shown here is derived from an EMBL/GenBank/DDBJ whole genome shotgun (WGS) entry which is preliminary data.</text>
</comment>
<gene>
    <name evidence="1" type="ORF">FNT36_17770</name>
</gene>
<name>A0A558BSN6_9BACT</name>
<protein>
    <submittedName>
        <fullName evidence="1">Uncharacterized protein</fullName>
    </submittedName>
</protein>
<dbReference type="AlphaFoldDB" id="A0A558BSN6"/>
<dbReference type="PANTHER" id="PTHR30441">
    <property type="entry name" value="DUF748 DOMAIN-CONTAINING PROTEIN"/>
    <property type="match status" value="1"/>
</dbReference>
<evidence type="ECO:0000313" key="2">
    <source>
        <dbReference type="Proteomes" id="UP000317624"/>
    </source>
</evidence>
<dbReference type="PANTHER" id="PTHR30441:SF4">
    <property type="entry name" value="PROTEIN ASMA"/>
    <property type="match status" value="1"/>
</dbReference>
<reference evidence="1 2" key="1">
    <citation type="submission" date="2019-07" db="EMBL/GenBank/DDBJ databases">
        <title>Hymenobacter sp. straun FUR1 Genome sequencing and assembly.</title>
        <authorList>
            <person name="Chhetri G."/>
        </authorList>
    </citation>
    <scope>NUCLEOTIDE SEQUENCE [LARGE SCALE GENOMIC DNA]</scope>
    <source>
        <strain evidence="1 2">Fur1</strain>
    </source>
</reference>
<keyword evidence="2" id="KW-1185">Reference proteome</keyword>
<proteinExistence type="predicted"/>
<dbReference type="EMBL" id="VMRJ01000004">
    <property type="protein sequence ID" value="TVT39495.1"/>
    <property type="molecule type" value="Genomic_DNA"/>
</dbReference>
<dbReference type="InterPro" id="IPR052894">
    <property type="entry name" value="AsmA-related"/>
</dbReference>
<accession>A0A558BSN6</accession>
<dbReference type="GO" id="GO:0005886">
    <property type="term" value="C:plasma membrane"/>
    <property type="evidence" value="ECO:0007669"/>
    <property type="project" value="TreeGrafter"/>
</dbReference>
<dbReference type="RefSeq" id="WP_144850416.1">
    <property type="nucleotide sequence ID" value="NZ_VMRJ01000004.1"/>
</dbReference>
<dbReference type="Proteomes" id="UP000317624">
    <property type="component" value="Unassembled WGS sequence"/>
</dbReference>
<sequence length="1134" mass="126254">MKSFSLRRVLAIGFLLLLTLVLGLGAAVWLLGRDYTVRYLQRTVREQLTKNSGLVLAPFTVELSPWRDFPHVTASLGHLSLTDTSHHRAVPVLRVGHADLRLELVDLWHRKVRVTRLEIHDADFQQYVDSTGHSWGLRGKKARRQGEGKDPLLNFNLDSIVVYNFHMVTKNDYAHSTLAGQVQRARLTGGIRQGALRLSGVLDGYLEQLANRSGTLLAHEPVRAWLNYRYAFKARRGEFWRTRATLNGDTIRIGGTHTVAADQPTGTMLHLQFAGTQPLVAVLHAALPPRLRPYLAGATSPSHARIVYTISGLSGPTVRPHTVLTFALQNASLAWPDATRRINRWDLQGTYDNGPAHNLSTASVQLDRCRIYSPVGQLDATFLLRNFLRPYVEGHLSGRTELPELASVISPGLWRATNGIADLDVQLRGPIPPLGDQMLARTQKSLSVRGTVELRSAAFSVPARRIKMADVNVHIGLRDSLWRLTNASGTLDGMHFKAAATTTYLLTYLTGQHPRTEITGKFEVDELHIDRLRALGNAPTQRVLAAATAQRQGRRFRQRRNARKMAMTMGSHLLPDEVRLNVDLRCGRLVLGPDTLRNLAVNLRHDGKQVELSRIEARVWGGRLFGQASWPTDTTNDVAPVNFQLGMRFASINYHKLITRLSRPPGAVALRRRAALAARKGNDPAPTPALRELLLAADGSFTWDIGELVLPVGEPLRDLHLRFEKTDSLLRMPYLRFVAPQGGVGRASAAALVSGIHLTAATADVDLRYSSLDVQQLLRMLASLKPPRDTTKFQPRAVLKAARRARRMARLRARNRPASAPSPAGALLASGGLTAVLRVQADRVHYNSIEGGKFQLVSHLSHGEARVDECSLDAFDGHISLHGLLRTDGGRRHHPLRVQALLEDIKLPDLFATASSTMRFQVLTEDNIKGTLRCAAVLHTDLDSTFLPVRADTYGYLKADLRDLELLNVEALEQSFKLVKKERTAHLFFEPVSTEFILNGGQLLIPSLRLNSNLTELEVSGRYNLDGRANLYVGMNPLNVLFGNNKRRIERIQNGEPMRPRSPRLTYVNLRRDVPGTKYQVKLFQKKEQQQQQAALRQQSRQLLLTQRLDTTMRLLPRNRLTGAAGTPAGLPMP</sequence>
<evidence type="ECO:0000313" key="1">
    <source>
        <dbReference type="EMBL" id="TVT39495.1"/>
    </source>
</evidence>
<dbReference type="GO" id="GO:0090313">
    <property type="term" value="P:regulation of protein targeting to membrane"/>
    <property type="evidence" value="ECO:0007669"/>
    <property type="project" value="TreeGrafter"/>
</dbReference>
<dbReference type="OrthoDB" id="843080at2"/>
<organism evidence="1 2">
    <name type="scientific">Hymenobacter setariae</name>
    <dbReference type="NCBI Taxonomy" id="2594794"/>
    <lineage>
        <taxon>Bacteria</taxon>
        <taxon>Pseudomonadati</taxon>
        <taxon>Bacteroidota</taxon>
        <taxon>Cytophagia</taxon>
        <taxon>Cytophagales</taxon>
        <taxon>Hymenobacteraceae</taxon>
        <taxon>Hymenobacter</taxon>
    </lineage>
</organism>